<evidence type="ECO:0000259" key="1">
    <source>
        <dbReference type="Pfam" id="PF03732"/>
    </source>
</evidence>
<protein>
    <recommendedName>
        <fullName evidence="1">Retrotransposon gag domain-containing protein</fullName>
    </recommendedName>
</protein>
<dbReference type="Pfam" id="PF03732">
    <property type="entry name" value="Retrotrans_gag"/>
    <property type="match status" value="1"/>
</dbReference>
<proteinExistence type="predicted"/>
<accession>A0AA39W8U7</accession>
<evidence type="ECO:0000313" key="2">
    <source>
        <dbReference type="EMBL" id="KAK0606806.1"/>
    </source>
</evidence>
<sequence length="249" mass="30178">MNDSRHSRYLHDYLKRLGERILGMQRNQTENHNPNPFLELQSPFLAKIHEAIAHKRFEMPQVYHYEWHSDPMIHMQLYRGLMEIRGASEDVMCKFFPLILRVTTLKWFNKLKPSSIHNFSQMGREFVTRFRGAHPLERKPNVLRDVKQGELETLKEYVERFRKELINLRAYDEENTFEDFIRNIRICRLWFNFQDFWPKAYENTKEYEHALHFVVTEDQLKLKKATEYGAKKEKGKGREENQRIEMVAL</sequence>
<organism evidence="2 3">
    <name type="scientific">Acer saccharum</name>
    <name type="common">Sugar maple</name>
    <dbReference type="NCBI Taxonomy" id="4024"/>
    <lineage>
        <taxon>Eukaryota</taxon>
        <taxon>Viridiplantae</taxon>
        <taxon>Streptophyta</taxon>
        <taxon>Embryophyta</taxon>
        <taxon>Tracheophyta</taxon>
        <taxon>Spermatophyta</taxon>
        <taxon>Magnoliopsida</taxon>
        <taxon>eudicotyledons</taxon>
        <taxon>Gunneridae</taxon>
        <taxon>Pentapetalae</taxon>
        <taxon>rosids</taxon>
        <taxon>malvids</taxon>
        <taxon>Sapindales</taxon>
        <taxon>Sapindaceae</taxon>
        <taxon>Hippocastanoideae</taxon>
        <taxon>Acereae</taxon>
        <taxon>Acer</taxon>
    </lineage>
</organism>
<dbReference type="EMBL" id="JAUESC010000001">
    <property type="protein sequence ID" value="KAK0606806.1"/>
    <property type="molecule type" value="Genomic_DNA"/>
</dbReference>
<reference evidence="2" key="2">
    <citation type="submission" date="2023-06" db="EMBL/GenBank/DDBJ databases">
        <authorList>
            <person name="Swenson N.G."/>
            <person name="Wegrzyn J.L."/>
            <person name="Mcevoy S.L."/>
        </authorList>
    </citation>
    <scope>NUCLEOTIDE SEQUENCE</scope>
    <source>
        <strain evidence="2">NS2018</strain>
        <tissue evidence="2">Leaf</tissue>
    </source>
</reference>
<evidence type="ECO:0000313" key="3">
    <source>
        <dbReference type="Proteomes" id="UP001168877"/>
    </source>
</evidence>
<gene>
    <name evidence="2" type="ORF">LWI29_004569</name>
</gene>
<comment type="caution">
    <text evidence="2">The sequence shown here is derived from an EMBL/GenBank/DDBJ whole genome shotgun (WGS) entry which is preliminary data.</text>
</comment>
<dbReference type="PANTHER" id="PTHR33223:SF10">
    <property type="entry name" value="AMINOTRANSFERASE-LIKE PLANT MOBILE DOMAIN-CONTAINING PROTEIN"/>
    <property type="match status" value="1"/>
</dbReference>
<reference evidence="2" key="1">
    <citation type="journal article" date="2022" name="Plant J.">
        <title>Strategies of tolerance reflected in two North American maple genomes.</title>
        <authorList>
            <person name="McEvoy S.L."/>
            <person name="Sezen U.U."/>
            <person name="Trouern-Trend A."/>
            <person name="McMahon S.M."/>
            <person name="Schaberg P.G."/>
            <person name="Yang J."/>
            <person name="Wegrzyn J.L."/>
            <person name="Swenson N.G."/>
        </authorList>
    </citation>
    <scope>NUCLEOTIDE SEQUENCE</scope>
    <source>
        <strain evidence="2">NS2018</strain>
    </source>
</reference>
<feature type="domain" description="Retrotransposon gag" evidence="1">
    <location>
        <begin position="95"/>
        <end position="182"/>
    </location>
</feature>
<dbReference type="PANTHER" id="PTHR33223">
    <property type="entry name" value="CCHC-TYPE DOMAIN-CONTAINING PROTEIN"/>
    <property type="match status" value="1"/>
</dbReference>
<keyword evidence="3" id="KW-1185">Reference proteome</keyword>
<dbReference type="InterPro" id="IPR005162">
    <property type="entry name" value="Retrotrans_gag_dom"/>
</dbReference>
<name>A0AA39W8U7_ACESA</name>
<dbReference type="AlphaFoldDB" id="A0AA39W8U7"/>
<dbReference type="Proteomes" id="UP001168877">
    <property type="component" value="Unassembled WGS sequence"/>
</dbReference>